<evidence type="ECO:0000313" key="2">
    <source>
        <dbReference type="Proteomes" id="UP000198430"/>
    </source>
</evidence>
<accession>A0A1Z5IS62</accession>
<dbReference type="RefSeq" id="WP_089089563.1">
    <property type="nucleotide sequence ID" value="NZ_BCMH01000024.1"/>
</dbReference>
<name>A0A1Z5IS62_9LACO</name>
<protein>
    <submittedName>
        <fullName evidence="1">Uncharacterized protein</fullName>
    </submittedName>
</protein>
<comment type="caution">
    <text evidence="1">The sequence shown here is derived from an EMBL/GenBank/DDBJ whole genome shotgun (WGS) entry which is preliminary data.</text>
</comment>
<evidence type="ECO:0000313" key="1">
    <source>
        <dbReference type="EMBL" id="GAX04614.1"/>
    </source>
</evidence>
<keyword evidence="2" id="KW-1185">Reference proteome</keyword>
<dbReference type="AlphaFoldDB" id="A0A1Z5IS62"/>
<dbReference type="EMBL" id="BCMH01000024">
    <property type="protein sequence ID" value="GAX04614.1"/>
    <property type="molecule type" value="Genomic_DNA"/>
</dbReference>
<proteinExistence type="predicted"/>
<gene>
    <name evidence="1" type="ORF">IWT140_02256</name>
</gene>
<dbReference type="Proteomes" id="UP000198430">
    <property type="component" value="Unassembled WGS sequence"/>
</dbReference>
<organism evidence="1 2">
    <name type="scientific">Secundilactobacillus pentosiphilus</name>
    <dbReference type="NCBI Taxonomy" id="1714682"/>
    <lineage>
        <taxon>Bacteria</taxon>
        <taxon>Bacillati</taxon>
        <taxon>Bacillota</taxon>
        <taxon>Bacilli</taxon>
        <taxon>Lactobacillales</taxon>
        <taxon>Lactobacillaceae</taxon>
        <taxon>Secundilactobacillus</taxon>
    </lineage>
</organism>
<sequence>MLQPGVVLFDQLSDEAKSRATHDFIDFYLRKYANKSLEILTDYPIQYEIEQINHDIQQNAHFHPEQMREYLYQNDGELLQRIISALDQPFMENGVMADQSYDEWYQKKYDEISKGL</sequence>
<reference evidence="1 2" key="1">
    <citation type="submission" date="2015-11" db="EMBL/GenBank/DDBJ databases">
        <title>Draft genome sequences of new species of the genus Lactobacillus isolated from orchardgrass silage.</title>
        <authorList>
            <person name="Tohno M."/>
            <person name="Tanizawa Y."/>
            <person name="Arita M."/>
        </authorList>
    </citation>
    <scope>NUCLEOTIDE SEQUENCE [LARGE SCALE GENOMIC DNA]</scope>
    <source>
        <strain evidence="1 2">IWT140</strain>
    </source>
</reference>